<dbReference type="Pfam" id="PF13374">
    <property type="entry name" value="TPR_10"/>
    <property type="match status" value="1"/>
</dbReference>
<dbReference type="Gene3D" id="1.25.40.10">
    <property type="entry name" value="Tetratricopeptide repeat domain"/>
    <property type="match status" value="4"/>
</dbReference>
<evidence type="ECO:0000313" key="3">
    <source>
        <dbReference type="Proteomes" id="UP001235939"/>
    </source>
</evidence>
<proteinExistence type="predicted"/>
<name>A0ABY6KG66_9ARAC</name>
<dbReference type="InterPro" id="IPR011990">
    <property type="entry name" value="TPR-like_helical_dom_sf"/>
</dbReference>
<dbReference type="InterPro" id="IPR052384">
    <property type="entry name" value="TMTC_O-mannosyltransferase"/>
</dbReference>
<dbReference type="SMART" id="SM00028">
    <property type="entry name" value="TPR"/>
    <property type="match status" value="7"/>
</dbReference>
<evidence type="ECO:0000256" key="1">
    <source>
        <dbReference type="PROSITE-ProRule" id="PRU00339"/>
    </source>
</evidence>
<dbReference type="PANTHER" id="PTHR44216:SF3">
    <property type="entry name" value="PROTEIN O-MANNOSYL-TRANSFERASE TMTC2"/>
    <property type="match status" value="1"/>
</dbReference>
<dbReference type="Pfam" id="PF13432">
    <property type="entry name" value="TPR_16"/>
    <property type="match status" value="2"/>
</dbReference>
<dbReference type="Proteomes" id="UP001235939">
    <property type="component" value="Chromosome 05"/>
</dbReference>
<feature type="repeat" description="TPR" evidence="1">
    <location>
        <begin position="285"/>
        <end position="318"/>
    </location>
</feature>
<dbReference type="InterPro" id="IPR019734">
    <property type="entry name" value="TPR_rpt"/>
</dbReference>
<sequence length="336" mass="37828">MCAAYGNLGHILSTQGKAAEAEWAYRRALAYRHNMADVHYNLGNLLQEEGRLEEALQCYLAAVSFRPRLSMAYLNMGVVLGSLGRRTDAIEALRKCAGLDGSGLKDPRLHESTRISALLHLGRSLAEEERYQEAIEVYLAAVKRLPDHYKQPQALYNMLAVHRRRVLVPGVSRAKPDHVPALLTYAKLLSKWDKPSEAEQRFLTARSLAPNDSEVYHHYGSMTGQFLAEQARVGEAADLYVRAAQLAPDHYEVILMAASTLREAGRNLEAERYYHMAARLRPQEVSSHLNLGAMLHLNGKLQEAEASYLEALRLRPGDPTTLDNLHKLRRSVRNRR</sequence>
<organism evidence="2 3">
    <name type="scientific">Cordylochernes scorpioides</name>
    <dbReference type="NCBI Taxonomy" id="51811"/>
    <lineage>
        <taxon>Eukaryota</taxon>
        <taxon>Metazoa</taxon>
        <taxon>Ecdysozoa</taxon>
        <taxon>Arthropoda</taxon>
        <taxon>Chelicerata</taxon>
        <taxon>Arachnida</taxon>
        <taxon>Pseudoscorpiones</taxon>
        <taxon>Cheliferoidea</taxon>
        <taxon>Chernetidae</taxon>
        <taxon>Cordylochernes</taxon>
    </lineage>
</organism>
<dbReference type="EMBL" id="CP092867">
    <property type="protein sequence ID" value="UYV67419.1"/>
    <property type="molecule type" value="Genomic_DNA"/>
</dbReference>
<dbReference type="Pfam" id="PF00515">
    <property type="entry name" value="TPR_1"/>
    <property type="match status" value="1"/>
</dbReference>
<feature type="repeat" description="TPR" evidence="1">
    <location>
        <begin position="36"/>
        <end position="69"/>
    </location>
</feature>
<dbReference type="SUPFAM" id="SSF48452">
    <property type="entry name" value="TPR-like"/>
    <property type="match status" value="2"/>
</dbReference>
<keyword evidence="3" id="KW-1185">Reference proteome</keyword>
<reference evidence="2 3" key="1">
    <citation type="submission" date="2022-01" db="EMBL/GenBank/DDBJ databases">
        <title>A chromosomal length assembly of Cordylochernes scorpioides.</title>
        <authorList>
            <person name="Zeh D."/>
            <person name="Zeh J."/>
        </authorList>
    </citation>
    <scope>NUCLEOTIDE SEQUENCE [LARGE SCALE GENOMIC DNA]</scope>
    <source>
        <strain evidence="2">IN4F17</strain>
        <tissue evidence="2">Whole Body</tissue>
    </source>
</reference>
<keyword evidence="1" id="KW-0802">TPR repeat</keyword>
<dbReference type="PROSITE" id="PS50293">
    <property type="entry name" value="TPR_REGION"/>
    <property type="match status" value="1"/>
</dbReference>
<accession>A0ABY6KG66</accession>
<gene>
    <name evidence="2" type="ORF">LAZ67_5000509</name>
</gene>
<protein>
    <submittedName>
        <fullName evidence="2">TMTC2</fullName>
    </submittedName>
</protein>
<dbReference type="PANTHER" id="PTHR44216">
    <property type="entry name" value="PROTEIN O-MANNOSYL-TRANSFERASE TMTC2"/>
    <property type="match status" value="1"/>
</dbReference>
<feature type="repeat" description="TPR" evidence="1">
    <location>
        <begin position="115"/>
        <end position="148"/>
    </location>
</feature>
<evidence type="ECO:0000313" key="2">
    <source>
        <dbReference type="EMBL" id="UYV67419.1"/>
    </source>
</evidence>
<dbReference type="PROSITE" id="PS50005">
    <property type="entry name" value="TPR"/>
    <property type="match status" value="3"/>
</dbReference>